<reference evidence="2 3" key="1">
    <citation type="submission" date="2011-09" db="EMBL/GenBank/DDBJ databases">
        <title>The draft genome of Methylobacterium extorquens DSM 13060.</title>
        <authorList>
            <consortium name="US DOE Joint Genome Institute (JGI-PGF)"/>
            <person name="Lucas S."/>
            <person name="Han J."/>
            <person name="Lapidus A."/>
            <person name="Cheng J.-F."/>
            <person name="Goodwin L."/>
            <person name="Pitluck S."/>
            <person name="Peters L."/>
            <person name="Land M.L."/>
            <person name="Hauser L."/>
            <person name="Koskimaki J."/>
            <person name="Halonen O."/>
            <person name="Pirttila A."/>
            <person name="Frank C."/>
            <person name="Woyke T.J."/>
        </authorList>
    </citation>
    <scope>NUCLEOTIDE SEQUENCE [LARGE SCALE GENOMIC DNA]</scope>
    <source>
        <strain evidence="2 3">DSM 13060</strain>
    </source>
</reference>
<dbReference type="PATRIC" id="fig|882800.3.peg.2280"/>
<name>H1KI61_METEX</name>
<comment type="caution">
    <text evidence="2">The sequence shown here is derived from an EMBL/GenBank/DDBJ whole genome shotgun (WGS) entry which is preliminary data.</text>
</comment>
<accession>H1KI61</accession>
<protein>
    <submittedName>
        <fullName evidence="2">Uncharacterized protein</fullName>
    </submittedName>
</protein>
<dbReference type="AlphaFoldDB" id="H1KI61"/>
<dbReference type="Proteomes" id="UP000004382">
    <property type="component" value="Unassembled WGS sequence"/>
</dbReference>
<dbReference type="RefSeq" id="WP_003599726.1">
    <property type="nucleotide sequence ID" value="NZ_AGJK01000049.1"/>
</dbReference>
<evidence type="ECO:0000313" key="2">
    <source>
        <dbReference type="EMBL" id="EHP92817.1"/>
    </source>
</evidence>
<sequence length="79" mass="8549">MADPKTDDFRLERNGSELTVVFTPTGAIYTFPANQAEPNEPTAEQEQRADTGGYAEADVRKMAVSLAALAHQRPAERGA</sequence>
<proteinExistence type="predicted"/>
<evidence type="ECO:0000313" key="3">
    <source>
        <dbReference type="Proteomes" id="UP000004382"/>
    </source>
</evidence>
<organism evidence="2 3">
    <name type="scientific">Methylorubrum extorquens DSM 13060</name>
    <dbReference type="NCBI Taxonomy" id="882800"/>
    <lineage>
        <taxon>Bacteria</taxon>
        <taxon>Pseudomonadati</taxon>
        <taxon>Pseudomonadota</taxon>
        <taxon>Alphaproteobacteria</taxon>
        <taxon>Hyphomicrobiales</taxon>
        <taxon>Methylobacteriaceae</taxon>
        <taxon>Methylorubrum</taxon>
    </lineage>
</organism>
<dbReference type="EMBL" id="AGJK01000049">
    <property type="protein sequence ID" value="EHP92817.1"/>
    <property type="molecule type" value="Genomic_DNA"/>
</dbReference>
<feature type="region of interest" description="Disordered" evidence="1">
    <location>
        <begin position="31"/>
        <end position="50"/>
    </location>
</feature>
<gene>
    <name evidence="2" type="ORF">MetexDRAFT_2323</name>
</gene>
<evidence type="ECO:0000256" key="1">
    <source>
        <dbReference type="SAM" id="MobiDB-lite"/>
    </source>
</evidence>